<keyword evidence="2" id="KW-0732">Signal</keyword>
<feature type="chain" id="PRO_5029021699" evidence="2">
    <location>
        <begin position="24"/>
        <end position="249"/>
    </location>
</feature>
<gene>
    <name evidence="3" type="ORF">DEBR0S2_20142G</name>
</gene>
<sequence length="249" mass="26188">MKYVTLTIISSLAAFSITVNCLADPLAFANAEGLAIADSDGASYDCHSNCGYAILAARKCSPDGESDAEYDSDCLCKNSTQFLSLAPKCLDCGWCLWSDYGSYLTSAFQECGFSTQPTGTSCLEDKTSYLEAYGTVSQTVTSDNSKASSYASNYAKSIYSSKNDTITSTSSGNGNYSSGEVVRSITSSFSTFESNTSSNSFDSTASTRSDSYSDSSSTISNTSLSTDAGNSISLGFAPIFLAFISIVLL</sequence>
<feature type="signal peptide" evidence="2">
    <location>
        <begin position="1"/>
        <end position="23"/>
    </location>
</feature>
<dbReference type="EMBL" id="CABFWN010000002">
    <property type="protein sequence ID" value="VUG17953.1"/>
    <property type="molecule type" value="Genomic_DNA"/>
</dbReference>
<accession>A0A7D9CY02</accession>
<evidence type="ECO:0000256" key="2">
    <source>
        <dbReference type="SAM" id="SignalP"/>
    </source>
</evidence>
<organism evidence="3 4">
    <name type="scientific">Dekkera bruxellensis</name>
    <name type="common">Brettanomyces custersii</name>
    <dbReference type="NCBI Taxonomy" id="5007"/>
    <lineage>
        <taxon>Eukaryota</taxon>
        <taxon>Fungi</taxon>
        <taxon>Dikarya</taxon>
        <taxon>Ascomycota</taxon>
        <taxon>Saccharomycotina</taxon>
        <taxon>Pichiomycetes</taxon>
        <taxon>Pichiales</taxon>
        <taxon>Pichiaceae</taxon>
        <taxon>Brettanomyces</taxon>
    </lineage>
</organism>
<reference evidence="3 4" key="1">
    <citation type="submission" date="2019-07" db="EMBL/GenBank/DDBJ databases">
        <authorList>
            <person name="Friedrich A."/>
            <person name="Schacherer J."/>
        </authorList>
    </citation>
    <scope>NUCLEOTIDE SEQUENCE [LARGE SCALE GENOMIC DNA]</scope>
</reference>
<feature type="region of interest" description="Disordered" evidence="1">
    <location>
        <begin position="192"/>
        <end position="217"/>
    </location>
</feature>
<evidence type="ECO:0000313" key="3">
    <source>
        <dbReference type="EMBL" id="VUG17953.1"/>
    </source>
</evidence>
<dbReference type="AlphaFoldDB" id="A0A7D9CY02"/>
<protein>
    <submittedName>
        <fullName evidence="3">DEBR0S2_20142g1_1</fullName>
    </submittedName>
</protein>
<proteinExistence type="predicted"/>
<keyword evidence="4" id="KW-1185">Reference proteome</keyword>
<evidence type="ECO:0000313" key="4">
    <source>
        <dbReference type="Proteomes" id="UP000478008"/>
    </source>
</evidence>
<name>A0A7D9CY02_DEKBR</name>
<dbReference type="Proteomes" id="UP000478008">
    <property type="component" value="Unassembled WGS sequence"/>
</dbReference>
<evidence type="ECO:0000256" key="1">
    <source>
        <dbReference type="SAM" id="MobiDB-lite"/>
    </source>
</evidence>